<feature type="compositionally biased region" description="Polar residues" evidence="5">
    <location>
        <begin position="528"/>
        <end position="540"/>
    </location>
</feature>
<feature type="transmembrane region" description="Helical" evidence="6">
    <location>
        <begin position="248"/>
        <end position="266"/>
    </location>
</feature>
<evidence type="ECO:0000256" key="1">
    <source>
        <dbReference type="ARBA" id="ARBA00004141"/>
    </source>
</evidence>
<feature type="transmembrane region" description="Helical" evidence="6">
    <location>
        <begin position="162"/>
        <end position="185"/>
    </location>
</feature>
<evidence type="ECO:0000256" key="4">
    <source>
        <dbReference type="ARBA" id="ARBA00023136"/>
    </source>
</evidence>
<evidence type="ECO:0000256" key="5">
    <source>
        <dbReference type="SAM" id="MobiDB-lite"/>
    </source>
</evidence>
<feature type="transmembrane region" description="Helical" evidence="6">
    <location>
        <begin position="422"/>
        <end position="446"/>
    </location>
</feature>
<sequence>MKFDDLIINYLGEFGTYQKVQFLLVCLPTIITAMHALSWTFAGKSDPHRCRLPNEPYNASYWGADKNLFVPTDCTDLEVHPTYKHCPYQTCRLNNQSTDTNGCPNGYIFDHSEMIWSALERWEIVCDWHVLKAVIQSLYYIGQMIGSLVFGFLGDRIGRKKVFIIAILIQIVAGAGMAIAPNWIVYSIMRIAVGSAHPGIFVIAVVIGMELVGPKKRKLAAVLTGMFFSFGQVILGILAYFIRDYQHLQAAVALPALIFTVYWWIIPESARWLVSQKRYNEADAVLQRAAKINKTQLPPNWWDEIEITTNEESNKTAAAVHNRKHNFLDLLRTPKLRRISLVAFFCWPVVSMVYYGLSMNPSVLGGNLYLNFIFGGLMEIPAVLLVFLLVDRIGRKPLLAGGYLIASVCALSNLVIGNEAHWLIALAQFLLAKGAITATYATIYTFTPELFPTVIRNTAMGVCSMMARLGAILASYISMWLVEVMGKNVVIIPFSTLGIVAAVMALVFLPETMGQPLPETVEEVEGSLTTHELQPLQSGKASPVGKSE</sequence>
<keyword evidence="4 6" id="KW-0472">Membrane</keyword>
<dbReference type="GO" id="GO:0022857">
    <property type="term" value="F:transmembrane transporter activity"/>
    <property type="evidence" value="ECO:0007669"/>
    <property type="project" value="InterPro"/>
</dbReference>
<reference evidence="8" key="1">
    <citation type="submission" date="2022-01" db="EMBL/GenBank/DDBJ databases">
        <title>Genome Sequence Resource for Two Populations of Ditylenchus destructor, the Migratory Endoparasitic Phytonematode.</title>
        <authorList>
            <person name="Zhang H."/>
            <person name="Lin R."/>
            <person name="Xie B."/>
        </authorList>
    </citation>
    <scope>NUCLEOTIDE SEQUENCE</scope>
    <source>
        <strain evidence="8">BazhouSP</strain>
    </source>
</reference>
<keyword evidence="9" id="KW-1185">Reference proteome</keyword>
<dbReference type="InterPro" id="IPR005828">
    <property type="entry name" value="MFS_sugar_transport-like"/>
</dbReference>
<dbReference type="Proteomes" id="UP001201812">
    <property type="component" value="Unassembled WGS sequence"/>
</dbReference>
<comment type="caution">
    <text evidence="8">The sequence shown here is derived from an EMBL/GenBank/DDBJ whole genome shotgun (WGS) entry which is preliminary data.</text>
</comment>
<evidence type="ECO:0000256" key="2">
    <source>
        <dbReference type="ARBA" id="ARBA00022692"/>
    </source>
</evidence>
<dbReference type="InterPro" id="IPR005829">
    <property type="entry name" value="Sugar_transporter_CS"/>
</dbReference>
<name>A0AAD4R7V0_9BILA</name>
<dbReference type="AlphaFoldDB" id="A0AAD4R7V0"/>
<feature type="region of interest" description="Disordered" evidence="5">
    <location>
        <begin position="528"/>
        <end position="548"/>
    </location>
</feature>
<feature type="transmembrane region" description="Helical" evidence="6">
    <location>
        <begin position="397"/>
        <end position="416"/>
    </location>
</feature>
<dbReference type="Pfam" id="PF00083">
    <property type="entry name" value="Sugar_tr"/>
    <property type="match status" value="1"/>
</dbReference>
<feature type="domain" description="Major facilitator superfamily (MFS) profile" evidence="7">
    <location>
        <begin position="90"/>
        <end position="513"/>
    </location>
</feature>
<feature type="transmembrane region" description="Helical" evidence="6">
    <location>
        <begin position="339"/>
        <end position="357"/>
    </location>
</feature>
<dbReference type="InterPro" id="IPR020846">
    <property type="entry name" value="MFS_dom"/>
</dbReference>
<dbReference type="PANTHER" id="PTHR24064">
    <property type="entry name" value="SOLUTE CARRIER FAMILY 22 MEMBER"/>
    <property type="match status" value="1"/>
</dbReference>
<evidence type="ECO:0000313" key="9">
    <source>
        <dbReference type="Proteomes" id="UP001201812"/>
    </source>
</evidence>
<dbReference type="EMBL" id="JAKKPZ010000011">
    <property type="protein sequence ID" value="KAI1715720.1"/>
    <property type="molecule type" value="Genomic_DNA"/>
</dbReference>
<dbReference type="PROSITE" id="PS00216">
    <property type="entry name" value="SUGAR_TRANSPORT_1"/>
    <property type="match status" value="1"/>
</dbReference>
<keyword evidence="8" id="KW-0762">Sugar transport</keyword>
<dbReference type="PROSITE" id="PS50850">
    <property type="entry name" value="MFS"/>
    <property type="match status" value="1"/>
</dbReference>
<keyword evidence="3 6" id="KW-1133">Transmembrane helix</keyword>
<feature type="transmembrane region" description="Helical" evidence="6">
    <location>
        <begin position="458"/>
        <end position="477"/>
    </location>
</feature>
<evidence type="ECO:0000313" key="8">
    <source>
        <dbReference type="EMBL" id="KAI1715720.1"/>
    </source>
</evidence>
<feature type="transmembrane region" description="Helical" evidence="6">
    <location>
        <begin position="191"/>
        <end position="212"/>
    </location>
</feature>
<comment type="subcellular location">
    <subcellularLocation>
        <location evidence="1">Membrane</location>
        <topology evidence="1">Multi-pass membrane protein</topology>
    </subcellularLocation>
</comment>
<dbReference type="GO" id="GO:0016020">
    <property type="term" value="C:membrane"/>
    <property type="evidence" value="ECO:0007669"/>
    <property type="project" value="UniProtKB-SubCell"/>
</dbReference>
<organism evidence="8 9">
    <name type="scientific">Ditylenchus destructor</name>
    <dbReference type="NCBI Taxonomy" id="166010"/>
    <lineage>
        <taxon>Eukaryota</taxon>
        <taxon>Metazoa</taxon>
        <taxon>Ecdysozoa</taxon>
        <taxon>Nematoda</taxon>
        <taxon>Chromadorea</taxon>
        <taxon>Rhabditida</taxon>
        <taxon>Tylenchina</taxon>
        <taxon>Tylenchomorpha</taxon>
        <taxon>Sphaerularioidea</taxon>
        <taxon>Anguinidae</taxon>
        <taxon>Anguininae</taxon>
        <taxon>Ditylenchus</taxon>
    </lineage>
</organism>
<feature type="transmembrane region" description="Helical" evidence="6">
    <location>
        <begin position="219"/>
        <end position="242"/>
    </location>
</feature>
<accession>A0AAD4R7V0</accession>
<gene>
    <name evidence="8" type="ORF">DdX_08045</name>
</gene>
<evidence type="ECO:0000256" key="3">
    <source>
        <dbReference type="ARBA" id="ARBA00022989"/>
    </source>
</evidence>
<proteinExistence type="predicted"/>
<protein>
    <submittedName>
        <fullName evidence="8">Sugar transporter domain-containing protein</fullName>
    </submittedName>
</protein>
<dbReference type="InterPro" id="IPR036259">
    <property type="entry name" value="MFS_trans_sf"/>
</dbReference>
<evidence type="ECO:0000256" key="6">
    <source>
        <dbReference type="SAM" id="Phobius"/>
    </source>
</evidence>
<keyword evidence="2 6" id="KW-0812">Transmembrane</keyword>
<dbReference type="Gene3D" id="1.20.1250.20">
    <property type="entry name" value="MFS general substrate transporter like domains"/>
    <property type="match status" value="1"/>
</dbReference>
<keyword evidence="8" id="KW-0813">Transport</keyword>
<feature type="transmembrane region" description="Helical" evidence="6">
    <location>
        <begin position="369"/>
        <end position="390"/>
    </location>
</feature>
<feature type="transmembrane region" description="Helical" evidence="6">
    <location>
        <begin position="20"/>
        <end position="42"/>
    </location>
</feature>
<dbReference type="SUPFAM" id="SSF103473">
    <property type="entry name" value="MFS general substrate transporter"/>
    <property type="match status" value="1"/>
</dbReference>
<evidence type="ECO:0000259" key="7">
    <source>
        <dbReference type="PROSITE" id="PS50850"/>
    </source>
</evidence>
<dbReference type="CDD" id="cd17317">
    <property type="entry name" value="MFS_SLC22"/>
    <property type="match status" value="1"/>
</dbReference>
<feature type="transmembrane region" description="Helical" evidence="6">
    <location>
        <begin position="489"/>
        <end position="509"/>
    </location>
</feature>